<dbReference type="GO" id="GO:0005829">
    <property type="term" value="C:cytosol"/>
    <property type="evidence" value="ECO:0007669"/>
    <property type="project" value="TreeGrafter"/>
</dbReference>
<keyword evidence="2 6" id="KW-0808">Transferase</keyword>
<evidence type="ECO:0000259" key="5">
    <source>
        <dbReference type="SMART" id="SM00827"/>
    </source>
</evidence>
<dbReference type="Gene3D" id="3.30.70.250">
    <property type="entry name" value="Malonyl-CoA ACP transacylase, ACP-binding"/>
    <property type="match status" value="1"/>
</dbReference>
<proteinExistence type="predicted"/>
<dbReference type="SMART" id="SM00827">
    <property type="entry name" value="PKS_AT"/>
    <property type="match status" value="1"/>
</dbReference>
<dbReference type="PANTHER" id="PTHR42681:SF1">
    <property type="entry name" value="MALONYL-COA-ACYL CARRIER PROTEIN TRANSACYLASE, MITOCHONDRIAL"/>
    <property type="match status" value="1"/>
</dbReference>
<dbReference type="EMBL" id="CP122566">
    <property type="protein sequence ID" value="WGH93480.1"/>
    <property type="molecule type" value="Genomic_DNA"/>
</dbReference>
<evidence type="ECO:0000256" key="1">
    <source>
        <dbReference type="ARBA" id="ARBA00013258"/>
    </source>
</evidence>
<dbReference type="SUPFAM" id="SSF55048">
    <property type="entry name" value="Probable ACP-binding domain of malonyl-CoA ACP transacylase"/>
    <property type="match status" value="1"/>
</dbReference>
<protein>
    <recommendedName>
        <fullName evidence="1">[acyl-carrier-protein] S-malonyltransferase</fullName>
        <ecNumber evidence="1">2.3.1.39</ecNumber>
    </recommendedName>
</protein>
<comment type="catalytic activity">
    <reaction evidence="4">
        <text>holo-[ACP] + malonyl-CoA = malonyl-[ACP] + CoA</text>
        <dbReference type="Rhea" id="RHEA:41792"/>
        <dbReference type="Rhea" id="RHEA-COMP:9623"/>
        <dbReference type="Rhea" id="RHEA-COMP:9685"/>
        <dbReference type="ChEBI" id="CHEBI:57287"/>
        <dbReference type="ChEBI" id="CHEBI:57384"/>
        <dbReference type="ChEBI" id="CHEBI:64479"/>
        <dbReference type="ChEBI" id="CHEBI:78449"/>
        <dbReference type="EC" id="2.3.1.39"/>
    </reaction>
</comment>
<dbReference type="Proteomes" id="UP001224674">
    <property type="component" value="Chromosome"/>
</dbReference>
<evidence type="ECO:0000256" key="2">
    <source>
        <dbReference type="ARBA" id="ARBA00022679"/>
    </source>
</evidence>
<accession>A0AAJ6DCB9</accession>
<dbReference type="InterPro" id="IPR014043">
    <property type="entry name" value="Acyl_transferase_dom"/>
</dbReference>
<evidence type="ECO:0000313" key="6">
    <source>
        <dbReference type="EMBL" id="WGH93480.1"/>
    </source>
</evidence>
<dbReference type="EC" id="2.3.1.39" evidence="1"/>
<dbReference type="InterPro" id="IPR016035">
    <property type="entry name" value="Acyl_Trfase/lysoPLipase"/>
</dbReference>
<gene>
    <name evidence="6" type="ORF">QDX21_01275</name>
</gene>
<dbReference type="InterPro" id="IPR050858">
    <property type="entry name" value="Mal-CoA-ACP_Trans/PKS_FabD"/>
</dbReference>
<dbReference type="InterPro" id="IPR001227">
    <property type="entry name" value="Ac_transferase_dom_sf"/>
</dbReference>
<evidence type="ECO:0000256" key="4">
    <source>
        <dbReference type="ARBA" id="ARBA00048462"/>
    </source>
</evidence>
<evidence type="ECO:0000313" key="7">
    <source>
        <dbReference type="Proteomes" id="UP001224674"/>
    </source>
</evidence>
<dbReference type="AlphaFoldDB" id="A0AAJ6DCB9"/>
<keyword evidence="3 6" id="KW-0012">Acyltransferase</keyword>
<dbReference type="InterPro" id="IPR016036">
    <property type="entry name" value="Malonyl_transacylase_ACP-bd"/>
</dbReference>
<dbReference type="RefSeq" id="WP_279674974.1">
    <property type="nucleotide sequence ID" value="NZ_CP122566.1"/>
</dbReference>
<dbReference type="Gene3D" id="3.40.366.10">
    <property type="entry name" value="Malonyl-Coenzyme A Acyl Carrier Protein, domain 2"/>
    <property type="match status" value="1"/>
</dbReference>
<evidence type="ECO:0000256" key="3">
    <source>
        <dbReference type="ARBA" id="ARBA00023315"/>
    </source>
</evidence>
<reference evidence="6 7" key="1">
    <citation type="submission" date="2023-03" db="EMBL/GenBank/DDBJ databases">
        <title>Complete genome sequences of several Auritidibacter ignavus strains isolated from ear infections.</title>
        <authorList>
            <person name="Baehr T."/>
            <person name="Baumhoegger A.M."/>
        </authorList>
    </citation>
    <scope>NUCLEOTIDE SEQUENCE [LARGE SCALE GENOMIC DNA]</scope>
    <source>
        <strain evidence="6 7">BABAE-6</strain>
    </source>
</reference>
<dbReference type="Pfam" id="PF00698">
    <property type="entry name" value="Acyl_transf_1"/>
    <property type="match status" value="1"/>
</dbReference>
<name>A0AAJ6DCB9_9MICC</name>
<feature type="domain" description="Malonyl-CoA:ACP transacylase (MAT)" evidence="5">
    <location>
        <begin position="5"/>
        <end position="293"/>
    </location>
</feature>
<organism evidence="6 7">
    <name type="scientific">Auritidibacter ignavus</name>
    <dbReference type="NCBI Taxonomy" id="678932"/>
    <lineage>
        <taxon>Bacteria</taxon>
        <taxon>Bacillati</taxon>
        <taxon>Actinomycetota</taxon>
        <taxon>Actinomycetes</taxon>
        <taxon>Micrococcales</taxon>
        <taxon>Micrococcaceae</taxon>
        <taxon>Auritidibacter</taxon>
    </lineage>
</organism>
<dbReference type="PANTHER" id="PTHR42681">
    <property type="entry name" value="MALONYL-COA-ACYL CARRIER PROTEIN TRANSACYLASE, MITOCHONDRIAL"/>
    <property type="match status" value="1"/>
</dbReference>
<dbReference type="SUPFAM" id="SSF52151">
    <property type="entry name" value="FabD/lysophospholipase-like"/>
    <property type="match status" value="1"/>
</dbReference>
<dbReference type="GO" id="GO:0004314">
    <property type="term" value="F:[acyl-carrier-protein] S-malonyltransferase activity"/>
    <property type="evidence" value="ECO:0007669"/>
    <property type="project" value="UniProtKB-EC"/>
</dbReference>
<dbReference type="GO" id="GO:0006633">
    <property type="term" value="P:fatty acid biosynthetic process"/>
    <property type="evidence" value="ECO:0007669"/>
    <property type="project" value="TreeGrafter"/>
</dbReference>
<sequence>MLAIVCPGQGSQTPGFLTDWLELGDTRERLGTYSEATGIDLLAHGTVSDEQTIKDTAVAQPLIVAAGLITARALNLSCLDPSGWITAGHSVGEVTASALAGVLTESDALNFIKVRAAGMATAAATTPTGMAAVIGGDPQEVSAHIRAHDLTPANVNGGGQIVAAGAEANLQALADDPLDKTRVIPLKVAGAFHTDYMKPAVAGLHDFADTLSPADPTVRLLSNRDGQEVTDGTEVLDRLVSQLIRPVRWDLCQESLRNAGVTGLIELLPAGTLTGLAKRGLKGVKTLAIKTPEDLEPAQEFIAEHLGAAVEG</sequence>
<keyword evidence="7" id="KW-1185">Reference proteome</keyword>